<name>A0AAW3TW43_9SPHN</name>
<sequence length="81" mass="8374">MKIATTSTITNVSNGASTDFRKPSAVSRTEGSFSRTLTGIAVRLPDVREGAAGAGRAGVLVRKAIFSAAKTFTPSIFVSIV</sequence>
<gene>
    <name evidence="2" type="ORF">GGR47_003731</name>
</gene>
<proteinExistence type="predicted"/>
<dbReference type="RefSeq" id="WP_221204868.1">
    <property type="nucleotide sequence ID" value="NZ_JACIDB010000018.1"/>
</dbReference>
<accession>A0AAW3TW43</accession>
<feature type="compositionally biased region" description="Polar residues" evidence="1">
    <location>
        <begin position="1"/>
        <end position="17"/>
    </location>
</feature>
<evidence type="ECO:0000313" key="2">
    <source>
        <dbReference type="EMBL" id="MBB3877463.1"/>
    </source>
</evidence>
<feature type="region of interest" description="Disordered" evidence="1">
    <location>
        <begin position="1"/>
        <end position="27"/>
    </location>
</feature>
<protein>
    <submittedName>
        <fullName evidence="2">Uncharacterized protein</fullName>
    </submittedName>
</protein>
<dbReference type="EMBL" id="JACIDB010000018">
    <property type="protein sequence ID" value="MBB3877463.1"/>
    <property type="molecule type" value="Genomic_DNA"/>
</dbReference>
<evidence type="ECO:0000256" key="1">
    <source>
        <dbReference type="SAM" id="MobiDB-lite"/>
    </source>
</evidence>
<dbReference type="Proteomes" id="UP000528945">
    <property type="component" value="Unassembled WGS sequence"/>
</dbReference>
<comment type="caution">
    <text evidence="2">The sequence shown here is derived from an EMBL/GenBank/DDBJ whole genome shotgun (WGS) entry which is preliminary data.</text>
</comment>
<keyword evidence="3" id="KW-1185">Reference proteome</keyword>
<organism evidence="2 3">
    <name type="scientific">Sphingomonas aquatilis</name>
    <dbReference type="NCBI Taxonomy" id="93063"/>
    <lineage>
        <taxon>Bacteria</taxon>
        <taxon>Pseudomonadati</taxon>
        <taxon>Pseudomonadota</taxon>
        <taxon>Alphaproteobacteria</taxon>
        <taxon>Sphingomonadales</taxon>
        <taxon>Sphingomonadaceae</taxon>
        <taxon>Sphingomonas</taxon>
    </lineage>
</organism>
<dbReference type="AlphaFoldDB" id="A0AAW3TW43"/>
<evidence type="ECO:0000313" key="3">
    <source>
        <dbReference type="Proteomes" id="UP000528945"/>
    </source>
</evidence>
<reference evidence="2 3" key="1">
    <citation type="submission" date="2020-08" db="EMBL/GenBank/DDBJ databases">
        <title>Genomic Encyclopedia of Type Strains, Phase IV (KMG-IV): sequencing the most valuable type-strain genomes for metagenomic binning, comparative biology and taxonomic classification.</title>
        <authorList>
            <person name="Goeker M."/>
        </authorList>
    </citation>
    <scope>NUCLEOTIDE SEQUENCE [LARGE SCALE GENOMIC DNA]</scope>
    <source>
        <strain evidence="2 3">DSM 15581</strain>
    </source>
</reference>